<dbReference type="AlphaFoldDB" id="A0A3B0TGR3"/>
<proteinExistence type="predicted"/>
<organism evidence="1">
    <name type="scientific">hydrothermal vent metagenome</name>
    <dbReference type="NCBI Taxonomy" id="652676"/>
    <lineage>
        <taxon>unclassified sequences</taxon>
        <taxon>metagenomes</taxon>
        <taxon>ecological metagenomes</taxon>
    </lineage>
</organism>
<gene>
    <name evidence="1" type="ORF">MNBD_BACTEROID03-836</name>
</gene>
<evidence type="ECO:0000313" key="1">
    <source>
        <dbReference type="EMBL" id="VAW15343.1"/>
    </source>
</evidence>
<protein>
    <submittedName>
        <fullName evidence="1">Uncharacterized protein</fullName>
    </submittedName>
</protein>
<sequence length="72" mass="7935">MEGLIPQGFPAPDRAVQAGVPVGRASIKNGFFRSISRTPARCRQAWVEVVDFLVNLSQKSTASFVFSRHEES</sequence>
<reference evidence="1" key="1">
    <citation type="submission" date="2018-06" db="EMBL/GenBank/DDBJ databases">
        <authorList>
            <person name="Zhirakovskaya E."/>
        </authorList>
    </citation>
    <scope>NUCLEOTIDE SEQUENCE</scope>
</reference>
<dbReference type="EMBL" id="UOEL01000125">
    <property type="protein sequence ID" value="VAW15343.1"/>
    <property type="molecule type" value="Genomic_DNA"/>
</dbReference>
<accession>A0A3B0TGR3</accession>
<name>A0A3B0TGR3_9ZZZZ</name>